<comment type="similarity">
    <text evidence="1">Belongs to the NAD kinase family.</text>
</comment>
<feature type="compositionally biased region" description="Low complexity" evidence="6">
    <location>
        <begin position="186"/>
        <end position="197"/>
    </location>
</feature>
<dbReference type="EMBL" id="SPOF01000052">
    <property type="protein sequence ID" value="TIB08752.1"/>
    <property type="molecule type" value="Genomic_DNA"/>
</dbReference>
<dbReference type="InterPro" id="IPR017437">
    <property type="entry name" value="ATP-NAD_kinase_PpnK-typ_C"/>
</dbReference>
<keyword evidence="5" id="KW-0520">NAD</keyword>
<evidence type="ECO:0000313" key="7">
    <source>
        <dbReference type="EMBL" id="TIB08752.1"/>
    </source>
</evidence>
<evidence type="ECO:0000256" key="2">
    <source>
        <dbReference type="ARBA" id="ARBA00022679"/>
    </source>
</evidence>
<dbReference type="InterPro" id="IPR016064">
    <property type="entry name" value="NAD/diacylglycerol_kinase_sf"/>
</dbReference>
<comment type="caution">
    <text evidence="7">The sequence shown here is derived from an EMBL/GenBank/DDBJ whole genome shotgun (WGS) entry which is preliminary data.</text>
</comment>
<organism evidence="7 8">
    <name type="scientific">Wallemia ichthyophaga</name>
    <dbReference type="NCBI Taxonomy" id="245174"/>
    <lineage>
        <taxon>Eukaryota</taxon>
        <taxon>Fungi</taxon>
        <taxon>Dikarya</taxon>
        <taxon>Basidiomycota</taxon>
        <taxon>Wallemiomycotina</taxon>
        <taxon>Wallemiomycetes</taxon>
        <taxon>Wallemiales</taxon>
        <taxon>Wallemiaceae</taxon>
        <taxon>Wallemia</taxon>
    </lineage>
</organism>
<gene>
    <name evidence="7" type="ORF">E3P90_03556</name>
</gene>
<dbReference type="InterPro" id="IPR017438">
    <property type="entry name" value="ATP-NAD_kinase_N"/>
</dbReference>
<keyword evidence="4" id="KW-0521">NADP</keyword>
<feature type="compositionally biased region" description="Polar residues" evidence="6">
    <location>
        <begin position="656"/>
        <end position="668"/>
    </location>
</feature>
<feature type="compositionally biased region" description="Polar residues" evidence="6">
    <location>
        <begin position="601"/>
        <end position="612"/>
    </location>
</feature>
<protein>
    <recommendedName>
        <fullName evidence="9">NAD(+) kinase</fullName>
    </recommendedName>
</protein>
<dbReference type="GO" id="GO:0003951">
    <property type="term" value="F:NAD+ kinase activity"/>
    <property type="evidence" value="ECO:0007669"/>
    <property type="project" value="InterPro"/>
</dbReference>
<dbReference type="Gene3D" id="3.40.50.10330">
    <property type="entry name" value="Probable inorganic polyphosphate/atp-NAD kinase, domain 1"/>
    <property type="match status" value="1"/>
</dbReference>
<dbReference type="Gene3D" id="2.60.200.30">
    <property type="entry name" value="Probable inorganic polyphosphate/atp-NAD kinase, domain 2"/>
    <property type="match status" value="1"/>
</dbReference>
<feature type="region of interest" description="Disordered" evidence="6">
    <location>
        <begin position="171"/>
        <end position="202"/>
    </location>
</feature>
<feature type="region of interest" description="Disordered" evidence="6">
    <location>
        <begin position="519"/>
        <end position="708"/>
    </location>
</feature>
<dbReference type="PANTHER" id="PTHR20275">
    <property type="entry name" value="NAD KINASE"/>
    <property type="match status" value="1"/>
</dbReference>
<feature type="compositionally biased region" description="Polar residues" evidence="6">
    <location>
        <begin position="173"/>
        <end position="185"/>
    </location>
</feature>
<dbReference type="FunFam" id="2.60.200.30:FF:000004">
    <property type="entry name" value="NAD kinase 2, chloroplastic"/>
    <property type="match status" value="1"/>
</dbReference>
<evidence type="ECO:0000313" key="8">
    <source>
        <dbReference type="Proteomes" id="UP000306954"/>
    </source>
</evidence>
<dbReference type="Proteomes" id="UP000306954">
    <property type="component" value="Unassembled WGS sequence"/>
</dbReference>
<evidence type="ECO:0000256" key="1">
    <source>
        <dbReference type="ARBA" id="ARBA00010995"/>
    </source>
</evidence>
<feature type="compositionally biased region" description="Low complexity" evidence="6">
    <location>
        <begin position="570"/>
        <end position="592"/>
    </location>
</feature>
<evidence type="ECO:0000256" key="6">
    <source>
        <dbReference type="SAM" id="MobiDB-lite"/>
    </source>
</evidence>
<dbReference type="Pfam" id="PF20143">
    <property type="entry name" value="NAD_kinase_C"/>
    <property type="match status" value="1"/>
</dbReference>
<dbReference type="SUPFAM" id="SSF111331">
    <property type="entry name" value="NAD kinase/diacylglycerol kinase-like"/>
    <property type="match status" value="1"/>
</dbReference>
<proteinExistence type="inferred from homology"/>
<name>A0A4T0H3R1_WALIC</name>
<dbReference type="GO" id="GO:0019674">
    <property type="term" value="P:NAD+ metabolic process"/>
    <property type="evidence" value="ECO:0007669"/>
    <property type="project" value="InterPro"/>
</dbReference>
<dbReference type="HAMAP" id="MF_00361">
    <property type="entry name" value="NAD_kinase"/>
    <property type="match status" value="1"/>
</dbReference>
<dbReference type="AlphaFoldDB" id="A0A4T0H3R1"/>
<dbReference type="PANTHER" id="PTHR20275:SF0">
    <property type="entry name" value="NAD KINASE"/>
    <property type="match status" value="1"/>
</dbReference>
<evidence type="ECO:0008006" key="9">
    <source>
        <dbReference type="Google" id="ProtNLM"/>
    </source>
</evidence>
<evidence type="ECO:0000256" key="3">
    <source>
        <dbReference type="ARBA" id="ARBA00022777"/>
    </source>
</evidence>
<dbReference type="GO" id="GO:0006741">
    <property type="term" value="P:NADP+ biosynthetic process"/>
    <property type="evidence" value="ECO:0007669"/>
    <property type="project" value="InterPro"/>
</dbReference>
<feature type="compositionally biased region" description="Basic and acidic residues" evidence="6">
    <location>
        <begin position="519"/>
        <end position="541"/>
    </location>
</feature>
<accession>A0A4T0H3R1</accession>
<keyword evidence="3" id="KW-0418">Kinase</keyword>
<evidence type="ECO:0000256" key="5">
    <source>
        <dbReference type="ARBA" id="ARBA00023027"/>
    </source>
</evidence>
<feature type="compositionally biased region" description="Acidic residues" evidence="6">
    <location>
        <begin position="542"/>
        <end position="561"/>
    </location>
</feature>
<evidence type="ECO:0000256" key="4">
    <source>
        <dbReference type="ARBA" id="ARBA00022857"/>
    </source>
</evidence>
<reference evidence="7 8" key="1">
    <citation type="submission" date="2019-03" db="EMBL/GenBank/DDBJ databases">
        <title>Sequencing 23 genomes of Wallemia ichthyophaga.</title>
        <authorList>
            <person name="Gostincar C."/>
        </authorList>
    </citation>
    <scope>NUCLEOTIDE SEQUENCE [LARGE SCALE GENOMIC DNA]</scope>
    <source>
        <strain evidence="7 8">EXF-8621</strain>
    </source>
</reference>
<sequence>MEKTQESSDRALASPCLLHSYLDHCAATVTDFDKRTPHDNLQIAPNLVGSNNQVLESIAGEVEGELDDSDEAAHDRQNLTRQLAETAVGVREMSKQLGRARVKSKIKSVMIITKARDHQLIRQTRKLALYLMNTPRDDLKGHGMIVYVDSQLRTSKRFNVAGIREDYPHLFSPRSQSRSDLSANLSSTSISPESKSSQHPHEGQLRFWTPDMCTNSPHLFDLVITLGGDGTVLFASWLFQTTVPPVLPFSLGSLGFLTNFDFTNSEKVINSIVDDGIRVNLRMRFTCTVYRSEYRQKDPQSANARRPAFRRGATGEILMRNVEGKGWDALEGNTPPVTAKKRDKEIMCYTTRPVETFNVLNDLVVDRGPSPYVSMLELFGDENHLTTVQADGLCVSTPTGSTAYSLSAGGSLVHPEIPALLISPICAHTLSFRPMLLPDSMELRICVPFNSRSTAWASFDGRGRVELKQGDHIKVTASKYPCPTICADKQSSDWFSSLSRTLHWNERARQKSFVVVEEGPKHAEFKNEENGDNGVGDHEKDGDDDDDDEDDDDDDEDDQFDIDEKSENEAGLTSPASASAAAGAPSGTSGPGRARPILPKSLTSAFEPSSVLSGRGSPGRFGTSTAQPKPQPVSMRHVYNQGQGRSGSGNREKGSSRQPSLDSVNENPTYARLRNVYGDIGTPPMSPTTSARTFGVYGEDASESETSD</sequence>
<dbReference type="Pfam" id="PF01513">
    <property type="entry name" value="NAD_kinase"/>
    <property type="match status" value="1"/>
</dbReference>
<dbReference type="InterPro" id="IPR002504">
    <property type="entry name" value="NADK"/>
</dbReference>
<keyword evidence="2" id="KW-0808">Transferase</keyword>